<comment type="caution">
    <text evidence="1">The sequence shown here is derived from an EMBL/GenBank/DDBJ whole genome shotgun (WGS) entry which is preliminary data.</text>
</comment>
<name>A0ABD5Y417_9EURY</name>
<dbReference type="RefSeq" id="WP_274324747.1">
    <property type="nucleotide sequence ID" value="NZ_CP118158.1"/>
</dbReference>
<reference evidence="1 2" key="1">
    <citation type="journal article" date="2019" name="Int. J. Syst. Evol. Microbiol.">
        <title>The Global Catalogue of Microorganisms (GCM) 10K type strain sequencing project: providing services to taxonomists for standard genome sequencing and annotation.</title>
        <authorList>
            <consortium name="The Broad Institute Genomics Platform"/>
            <consortium name="The Broad Institute Genome Sequencing Center for Infectious Disease"/>
            <person name="Wu L."/>
            <person name="Ma J."/>
        </authorList>
    </citation>
    <scope>NUCLEOTIDE SEQUENCE [LARGE SCALE GENOMIC DNA]</scope>
    <source>
        <strain evidence="1 2">XZYJT29</strain>
    </source>
</reference>
<proteinExistence type="predicted"/>
<dbReference type="Proteomes" id="UP001596432">
    <property type="component" value="Unassembled WGS sequence"/>
</dbReference>
<dbReference type="AlphaFoldDB" id="A0ABD5Y417"/>
<protein>
    <recommendedName>
        <fullName evidence="3">Ribbon-helix-helix protein, copG family</fullName>
    </recommendedName>
</protein>
<accession>A0ABD5Y417</accession>
<evidence type="ECO:0008006" key="3">
    <source>
        <dbReference type="Google" id="ProtNLM"/>
    </source>
</evidence>
<sequence>MTVGAGRPDTAGPPITFLPLGVVLVHTVNMSTTIEIDDELAERIEGHLEEDETMGEFIEELVNVYETEGAFLQEGYSE</sequence>
<dbReference type="GeneID" id="78819400"/>
<gene>
    <name evidence="1" type="ORF">ACFQMA_04765</name>
</gene>
<organism evidence="1 2">
    <name type="scientific">Halosimplex aquaticum</name>
    <dbReference type="NCBI Taxonomy" id="3026162"/>
    <lineage>
        <taxon>Archaea</taxon>
        <taxon>Methanobacteriati</taxon>
        <taxon>Methanobacteriota</taxon>
        <taxon>Stenosarchaea group</taxon>
        <taxon>Halobacteria</taxon>
        <taxon>Halobacteriales</taxon>
        <taxon>Haloarculaceae</taxon>
        <taxon>Halosimplex</taxon>
    </lineage>
</organism>
<dbReference type="Pfam" id="PF24434">
    <property type="entry name" value="DUF7557"/>
    <property type="match status" value="1"/>
</dbReference>
<evidence type="ECO:0000313" key="1">
    <source>
        <dbReference type="EMBL" id="MFC7139149.1"/>
    </source>
</evidence>
<dbReference type="InterPro" id="IPR055979">
    <property type="entry name" value="DUF7557"/>
</dbReference>
<dbReference type="EMBL" id="JBHTAS010000001">
    <property type="protein sequence ID" value="MFC7139149.1"/>
    <property type="molecule type" value="Genomic_DNA"/>
</dbReference>
<evidence type="ECO:0000313" key="2">
    <source>
        <dbReference type="Proteomes" id="UP001596432"/>
    </source>
</evidence>
<keyword evidence="2" id="KW-1185">Reference proteome</keyword>